<dbReference type="EMBL" id="PJAI02000013">
    <property type="protein sequence ID" value="TYK65190.1"/>
    <property type="molecule type" value="Genomic_DNA"/>
</dbReference>
<dbReference type="SUPFAM" id="SSF50998">
    <property type="entry name" value="Quinoprotein alcohol dehydrogenase-like"/>
    <property type="match status" value="1"/>
</dbReference>
<dbReference type="InterPro" id="IPR008707">
    <property type="entry name" value="B-propeller_PilY1"/>
</dbReference>
<keyword evidence="5" id="KW-0106">Calcium</keyword>
<evidence type="ECO:0000256" key="5">
    <source>
        <dbReference type="ARBA" id="ARBA00022837"/>
    </source>
</evidence>
<evidence type="ECO:0000259" key="8">
    <source>
        <dbReference type="PROSITE" id="PS50234"/>
    </source>
</evidence>
<dbReference type="RefSeq" id="WP_101342582.1">
    <property type="nucleotide sequence ID" value="NZ_PJAI02000013.1"/>
</dbReference>
<evidence type="ECO:0000256" key="7">
    <source>
        <dbReference type="SAM" id="SignalP"/>
    </source>
</evidence>
<protein>
    <recommendedName>
        <fullName evidence="8">VWFA domain-containing protein</fullName>
    </recommendedName>
</protein>
<sequence>MKKYLLVMLLMAWSNQSLSDDIDLYIKNDSDTTPRPTVLIILDNSGSMSDNYADNTSVPSSLRSVNTPNTRSHVAREIIIDLINDNPEVDFALQIFNNNNQNNRNGGRIISGFKDLSVAANKTALIDLLDNDTDNTNNNYTLLRESHTPLCENLYETYRYLSGGDVYYGIQNTNTPLSIVTTGKYTSPFKNIKCDKTVTIIYITDGEATNDTDANNRVKNLTGAKNSDKVANSFLAALGSWMGTRNWTKLNGVDNDDKTDANTSISNSLKSGVLGSVSIHTVGFGNINENTSVVELLKKTARHGEVEQEKSGYHTVPAGGKYHQASDAEALKTALQAVVKIVLDSRTLTSASVSANSFDRTQTLDSVYYGVFEPTTAARWQGNIKKYKIRNGVQVDALSKAAIDNNGEFKQDAKSFWSDTVDGNEVDKGGVAEMLRATDTANRKFFHDIDGADKPLVAFDKPSDIISKYAGDEERLKTTFDVTNTTDVTNHIKWAMGINVDNVKVDNIIPTIRPDVFGDPLHSKPIVVNYGTGNSRIVIGTNAGVLHMFEDKSDTEVVESWAYLPQEFYSNIKKLRNDEITVGNKVYGIDGEITLHINDKNKNGIVDETDTAWLFFGLRRGGSSYYALDITSPDAPKLMWHIKNTDDFSELGLTFSTPQVVKSALNTTETDKLVVVFGGGYDDTKKDANTINAHDDTAGASIYMVSATTGKRLLKVDTDKKNGIAASVATLDSDSDGLVDRLYVGDTGGRVWRVDIPDATVANVSLTELANFSGTSHSDDIRFFNQPTIVRTYLLETYDVGTTSEPNVIKQEIPYDAILLGSGDKSDPLSSETNDKFFMLKDRYIKTQTFTTAPAEYPITLSKLYDYSDNPFEGYPILTAKQQADLLVASQQSGWYFDLALDGEKNTAQAIVLNNVVYFTSYVPESETTCSVQPGNAWLYALDLAQGIQKFDWGDDADNRGDRIKHIGSQFLGAPTLISTTVETIVDDETISETEGNLIVGKEVLPVGFSLQTMRTSLTIPEN</sequence>
<evidence type="ECO:0000256" key="4">
    <source>
        <dbReference type="ARBA" id="ARBA00022723"/>
    </source>
</evidence>
<evidence type="ECO:0000256" key="2">
    <source>
        <dbReference type="ARBA" id="ARBA00008387"/>
    </source>
</evidence>
<dbReference type="SUPFAM" id="SSF53300">
    <property type="entry name" value="vWA-like"/>
    <property type="match status" value="1"/>
</dbReference>
<name>A0ABY3MVG9_9GAMM</name>
<dbReference type="InterPro" id="IPR011047">
    <property type="entry name" value="Quinoprotein_ADH-like_sf"/>
</dbReference>
<feature type="signal peptide" evidence="7">
    <location>
        <begin position="1"/>
        <end position="19"/>
    </location>
</feature>
<keyword evidence="3" id="KW-1029">Fimbrium biogenesis</keyword>
<feature type="chain" id="PRO_5045699951" description="VWFA domain-containing protein" evidence="7">
    <location>
        <begin position="20"/>
        <end position="1023"/>
    </location>
</feature>
<gene>
    <name evidence="9" type="ORF">CWS31_012030</name>
</gene>
<comment type="caution">
    <text evidence="9">The sequence shown here is derived from an EMBL/GenBank/DDBJ whole genome shotgun (WGS) entry which is preliminary data.</text>
</comment>
<dbReference type="InterPro" id="IPR036465">
    <property type="entry name" value="vWFA_dom_sf"/>
</dbReference>
<evidence type="ECO:0000313" key="10">
    <source>
        <dbReference type="Proteomes" id="UP000815846"/>
    </source>
</evidence>
<dbReference type="Pfam" id="PF05567">
    <property type="entry name" value="T4P_PilY1"/>
    <property type="match status" value="1"/>
</dbReference>
<comment type="subcellular location">
    <subcellularLocation>
        <location evidence="1">Fimbrium</location>
    </subcellularLocation>
</comment>
<evidence type="ECO:0000313" key="9">
    <source>
        <dbReference type="EMBL" id="TYK65190.1"/>
    </source>
</evidence>
<evidence type="ECO:0000256" key="6">
    <source>
        <dbReference type="ARBA" id="ARBA00023263"/>
    </source>
</evidence>
<dbReference type="PROSITE" id="PS50234">
    <property type="entry name" value="VWFA"/>
    <property type="match status" value="1"/>
</dbReference>
<dbReference type="Gene3D" id="3.40.50.410">
    <property type="entry name" value="von Willebrand factor, type A domain"/>
    <property type="match status" value="1"/>
</dbReference>
<accession>A0ABY3MVG9</accession>
<organism evidence="9 10">
    <name type="scientific">Colwellia echini</name>
    <dbReference type="NCBI Taxonomy" id="1982103"/>
    <lineage>
        <taxon>Bacteria</taxon>
        <taxon>Pseudomonadati</taxon>
        <taxon>Pseudomonadota</taxon>
        <taxon>Gammaproteobacteria</taxon>
        <taxon>Alteromonadales</taxon>
        <taxon>Colwelliaceae</taxon>
        <taxon>Colwellia</taxon>
    </lineage>
</organism>
<evidence type="ECO:0000256" key="1">
    <source>
        <dbReference type="ARBA" id="ARBA00004561"/>
    </source>
</evidence>
<keyword evidence="6" id="KW-0281">Fimbrium</keyword>
<keyword evidence="7" id="KW-0732">Signal</keyword>
<proteinExistence type="inferred from homology"/>
<dbReference type="Proteomes" id="UP000815846">
    <property type="component" value="Unassembled WGS sequence"/>
</dbReference>
<reference evidence="9 10" key="1">
    <citation type="submission" date="2019-08" db="EMBL/GenBank/DDBJ databases">
        <title>Microbe sample from Colwellia echini.</title>
        <authorList>
            <person name="Christiansen L."/>
            <person name="Pathiraja D."/>
            <person name="Schultz-Johansen M."/>
            <person name="Choi I.-G."/>
            <person name="Stougaard P."/>
        </authorList>
    </citation>
    <scope>NUCLEOTIDE SEQUENCE [LARGE SCALE GENOMIC DNA]</scope>
    <source>
        <strain evidence="9 10">A3</strain>
    </source>
</reference>
<feature type="domain" description="VWFA" evidence="8">
    <location>
        <begin position="37"/>
        <end position="338"/>
    </location>
</feature>
<evidence type="ECO:0000256" key="3">
    <source>
        <dbReference type="ARBA" id="ARBA00022558"/>
    </source>
</evidence>
<keyword evidence="10" id="KW-1185">Reference proteome</keyword>
<dbReference type="InterPro" id="IPR002035">
    <property type="entry name" value="VWF_A"/>
</dbReference>
<keyword evidence="4" id="KW-0479">Metal-binding</keyword>
<comment type="similarity">
    <text evidence="2">Belongs to the PilY1 family.</text>
</comment>